<dbReference type="PANTHER" id="PTHR30085">
    <property type="entry name" value="AMINO ACID ABC TRANSPORTER PERMEASE"/>
    <property type="match status" value="1"/>
</dbReference>
<keyword evidence="8" id="KW-1185">Reference proteome</keyword>
<evidence type="ECO:0000313" key="7">
    <source>
        <dbReference type="EMBL" id="MCJ7859009.1"/>
    </source>
</evidence>
<sequence length="393" mass="42798">MNTRARILTPVVAAVVAAVSATALASCVSDEQSLQEWPDAPNPTLALPNGSKLSDDVDELTSGTTRDTLAGAHQAYGSLRPDTDPQTGGDVSPARRVPAIIERGRLIVGVAQSLNQLGFRDPVNGELAGFEIDLAREIARDIFGDPDRIEYRYVEGNDLEDVLSTGTVDLVARTYTITKPRQEQVEFSVPYLTTYPRVLAMRDSGITDEQDLGDRTVCVTHDSTNLQELRDDIPHQDILATQTWSDCLMAIQRRQADAIYSDSAILSGLQAQDPYTEIIGTSSEGTDYGVAAALPEKRDTAGLVRQVNSTMERIREDGTWDDIYDRWLRGYLGRADQPPATYRSAAENRELTALRERRQDEADKTDEVGGTDAGDGEGSGSTGSSGSDRQDDQ</sequence>
<evidence type="ECO:0000256" key="5">
    <source>
        <dbReference type="SAM" id="SignalP"/>
    </source>
</evidence>
<dbReference type="GO" id="GO:0006865">
    <property type="term" value="P:amino acid transport"/>
    <property type="evidence" value="ECO:0007669"/>
    <property type="project" value="TreeGrafter"/>
</dbReference>
<dbReference type="GO" id="GO:0005576">
    <property type="term" value="C:extracellular region"/>
    <property type="evidence" value="ECO:0007669"/>
    <property type="project" value="TreeGrafter"/>
</dbReference>
<organism evidence="7 8">
    <name type="scientific">Corynebacterium kalidii</name>
    <dbReference type="NCBI Taxonomy" id="2931982"/>
    <lineage>
        <taxon>Bacteria</taxon>
        <taxon>Bacillati</taxon>
        <taxon>Actinomycetota</taxon>
        <taxon>Actinomycetes</taxon>
        <taxon>Mycobacteriales</taxon>
        <taxon>Corynebacteriaceae</taxon>
        <taxon>Corynebacterium</taxon>
    </lineage>
</organism>
<protein>
    <submittedName>
        <fullName evidence="7">Transporter substrate-binding domain-containing protein</fullName>
    </submittedName>
</protein>
<evidence type="ECO:0000313" key="8">
    <source>
        <dbReference type="Proteomes" id="UP001139207"/>
    </source>
</evidence>
<gene>
    <name evidence="7" type="ORF">MUN33_09855</name>
</gene>
<evidence type="ECO:0000259" key="6">
    <source>
        <dbReference type="SMART" id="SM00062"/>
    </source>
</evidence>
<comment type="caution">
    <text evidence="7">The sequence shown here is derived from an EMBL/GenBank/DDBJ whole genome shotgun (WGS) entry which is preliminary data.</text>
</comment>
<accession>A0A9X1WH25</accession>
<feature type="region of interest" description="Disordered" evidence="4">
    <location>
        <begin position="347"/>
        <end position="393"/>
    </location>
</feature>
<reference evidence="7" key="1">
    <citation type="submission" date="2022-04" db="EMBL/GenBank/DDBJ databases">
        <title>Corynebacterium kalidii LD5P10.</title>
        <authorList>
            <person name="Sun J.Q."/>
        </authorList>
    </citation>
    <scope>NUCLEOTIDE SEQUENCE</scope>
    <source>
        <strain evidence="7">LD5P10</strain>
    </source>
</reference>
<dbReference type="InterPro" id="IPR001638">
    <property type="entry name" value="Solute-binding_3/MltF_N"/>
</dbReference>
<dbReference type="InterPro" id="IPR051455">
    <property type="entry name" value="Bact_solute-bind_prot3"/>
</dbReference>
<dbReference type="RefSeq" id="WP_244804743.1">
    <property type="nucleotide sequence ID" value="NZ_JALIEA010000016.1"/>
</dbReference>
<feature type="chain" id="PRO_5040870670" evidence="5">
    <location>
        <begin position="26"/>
        <end position="393"/>
    </location>
</feature>
<dbReference type="Gene3D" id="3.40.190.10">
    <property type="entry name" value="Periplasmic binding protein-like II"/>
    <property type="match status" value="2"/>
</dbReference>
<dbReference type="PANTHER" id="PTHR30085:SF6">
    <property type="entry name" value="ABC TRANSPORTER GLUTAMINE-BINDING PROTEIN GLNH"/>
    <property type="match status" value="1"/>
</dbReference>
<feature type="region of interest" description="Disordered" evidence="4">
    <location>
        <begin position="33"/>
        <end position="61"/>
    </location>
</feature>
<evidence type="ECO:0000256" key="1">
    <source>
        <dbReference type="ARBA" id="ARBA00010333"/>
    </source>
</evidence>
<comment type="similarity">
    <text evidence="1">Belongs to the bacterial solute-binding protein 3 family.</text>
</comment>
<proteinExistence type="inferred from homology"/>
<dbReference type="AlphaFoldDB" id="A0A9X1WH25"/>
<feature type="domain" description="Solute-binding protein family 3/N-terminal" evidence="6">
    <location>
        <begin position="105"/>
        <end position="331"/>
    </location>
</feature>
<dbReference type="Pfam" id="PF00497">
    <property type="entry name" value="SBP_bac_3"/>
    <property type="match status" value="1"/>
</dbReference>
<dbReference type="SUPFAM" id="SSF53850">
    <property type="entry name" value="Periplasmic binding protein-like II"/>
    <property type="match status" value="1"/>
</dbReference>
<dbReference type="Proteomes" id="UP001139207">
    <property type="component" value="Unassembled WGS sequence"/>
</dbReference>
<feature type="compositionally biased region" description="Basic and acidic residues" evidence="4">
    <location>
        <begin position="347"/>
        <end position="367"/>
    </location>
</feature>
<keyword evidence="3 5" id="KW-0732">Signal</keyword>
<dbReference type="SMART" id="SM00062">
    <property type="entry name" value="PBPb"/>
    <property type="match status" value="1"/>
</dbReference>
<dbReference type="GO" id="GO:0030288">
    <property type="term" value="C:outer membrane-bounded periplasmic space"/>
    <property type="evidence" value="ECO:0007669"/>
    <property type="project" value="TreeGrafter"/>
</dbReference>
<dbReference type="PROSITE" id="PS51257">
    <property type="entry name" value="PROKAR_LIPOPROTEIN"/>
    <property type="match status" value="1"/>
</dbReference>
<evidence type="ECO:0000256" key="3">
    <source>
        <dbReference type="ARBA" id="ARBA00022729"/>
    </source>
</evidence>
<keyword evidence="2" id="KW-0813">Transport</keyword>
<feature type="signal peptide" evidence="5">
    <location>
        <begin position="1"/>
        <end position="25"/>
    </location>
</feature>
<evidence type="ECO:0000256" key="4">
    <source>
        <dbReference type="SAM" id="MobiDB-lite"/>
    </source>
</evidence>
<feature type="compositionally biased region" description="Gly residues" evidence="4">
    <location>
        <begin position="371"/>
        <end position="383"/>
    </location>
</feature>
<evidence type="ECO:0000256" key="2">
    <source>
        <dbReference type="ARBA" id="ARBA00022448"/>
    </source>
</evidence>
<dbReference type="EMBL" id="JALIEA010000016">
    <property type="protein sequence ID" value="MCJ7859009.1"/>
    <property type="molecule type" value="Genomic_DNA"/>
</dbReference>
<name>A0A9X1WH25_9CORY</name>